<dbReference type="EMBL" id="AABDGJ010000003">
    <property type="protein sequence ID" value="EAG6990081.1"/>
    <property type="molecule type" value="Genomic_DNA"/>
</dbReference>
<dbReference type="Proteomes" id="UP000566721">
    <property type="component" value="Unassembled WGS sequence"/>
</dbReference>
<dbReference type="AlphaFoldDB" id="A0A0B8RF75"/>
<keyword evidence="1" id="KW-1133">Transmembrane helix</keyword>
<dbReference type="EMBL" id="AAANYN010000006">
    <property type="protein sequence ID" value="EAD5773834.1"/>
    <property type="molecule type" value="Genomic_DNA"/>
</dbReference>
<dbReference type="Proteomes" id="UP000844415">
    <property type="component" value="Unassembled WGS sequence"/>
</dbReference>
<reference evidence="49 88" key="10">
    <citation type="submission" date="2020-06" db="EMBL/GenBank/DDBJ databases">
        <title>Two Listeria outbreaks in Switzerland in 2018 and 2020.</title>
        <authorList>
            <person name="Stevens M.J.A."/>
            <person name="Bloemberg G."/>
            <person name="Nusch-Inderbinnen M."/>
            <person name="Stephan R."/>
        </authorList>
    </citation>
    <scope>NUCLEOTIDE SEQUENCE [LARGE SCALE GENOMIC DNA]</scope>
    <source>
        <strain evidence="49 88">N18-0707</strain>
    </source>
</reference>
<organism evidence="9 65">
    <name type="scientific">Listeria monocytogenes</name>
    <dbReference type="NCBI Taxonomy" id="1639"/>
    <lineage>
        <taxon>Bacteria</taxon>
        <taxon>Bacillati</taxon>
        <taxon>Bacillota</taxon>
        <taxon>Bacilli</taxon>
        <taxon>Bacillales</taxon>
        <taxon>Listeriaceae</taxon>
        <taxon>Listeria</taxon>
    </lineage>
</organism>
<evidence type="ECO:0000313" key="67">
    <source>
        <dbReference type="Proteomes" id="UP000389283"/>
    </source>
</evidence>
<dbReference type="EMBL" id="AAANYR010000001">
    <property type="protein sequence ID" value="EAD5785223.1"/>
    <property type="molecule type" value="Genomic_DNA"/>
</dbReference>
<dbReference type="EMBL" id="AABEKY010000004">
    <property type="protein sequence ID" value="EAG9387574.1"/>
    <property type="molecule type" value="Genomic_DNA"/>
</dbReference>
<evidence type="ECO:0000313" key="4">
    <source>
        <dbReference type="EMBL" id="EAC6547499.1"/>
    </source>
</evidence>
<evidence type="ECO:0000313" key="73">
    <source>
        <dbReference type="Proteomes" id="UP000455569"/>
    </source>
</evidence>
<keyword evidence="1" id="KW-0472">Membrane</keyword>
<evidence type="ECO:0000313" key="48">
    <source>
        <dbReference type="EMBL" id="KAA9453574.1"/>
    </source>
</evidence>
<dbReference type="EMBL" id="MJTJ01000019">
    <property type="protein sequence ID" value="OET48970.1"/>
    <property type="molecule type" value="Genomic_DNA"/>
</dbReference>
<dbReference type="Proteomes" id="UP000389283">
    <property type="component" value="Unassembled WGS sequence"/>
</dbReference>
<evidence type="ECO:0000313" key="16">
    <source>
        <dbReference type="EMBL" id="EAG2085763.1"/>
    </source>
</evidence>
<reference evidence="93 94" key="3">
    <citation type="journal article" date="2018" name="Genome Biol.">
        <title>SKESA: strategic k-mer extension for scrupulous assemblies.</title>
        <authorList>
            <person name="Souvorov A."/>
            <person name="Agarwala R."/>
            <person name="Lipman D.J."/>
        </authorList>
    </citation>
    <scope>NUCLEOTIDE SEQUENCE [LARGE SCALE GENOMIC DNA]</scope>
    <source>
        <strain evidence="41">09CEB371LM</strain>
        <strain evidence="47">2017-325981-023-01</strain>
        <strain evidence="43 96">CFIAFB20100120</strain>
        <strain evidence="42 93">CFIAFB20130012</strain>
        <strain evidence="45">CFIAFB20170037</strain>
        <strain evidence="44 94">CFIAFB20170045</strain>
        <strain evidence="46 95">DMG1500109</strain>
    </source>
</reference>
<dbReference type="EMBL" id="AANDSR010000001">
    <property type="protein sequence ID" value="EDN9835288.1"/>
    <property type="molecule type" value="Genomic_DNA"/>
</dbReference>
<evidence type="ECO:0000313" key="80">
    <source>
        <dbReference type="Proteomes" id="UP000489121"/>
    </source>
</evidence>
<dbReference type="EMBL" id="AAAMZD010000001">
    <property type="protein sequence ID" value="EAD3791439.1"/>
    <property type="molecule type" value="Genomic_DNA"/>
</dbReference>
<evidence type="ECO:0000313" key="8">
    <source>
        <dbReference type="EMBL" id="EAD3791439.1"/>
    </source>
</evidence>
<dbReference type="Proteomes" id="UP000544530">
    <property type="component" value="Unassembled WGS sequence"/>
</dbReference>
<dbReference type="Proteomes" id="UP000852906">
    <property type="component" value="Unassembled WGS sequence"/>
</dbReference>
<dbReference type="EMBL" id="AALEDS010000002">
    <property type="protein sequence ID" value="ECY6543337.1"/>
    <property type="molecule type" value="Genomic_DNA"/>
</dbReference>
<evidence type="ECO:0000313" key="26">
    <source>
        <dbReference type="EMBL" id="EAH2281311.1"/>
    </source>
</evidence>
<evidence type="ECO:0000313" key="88">
    <source>
        <dbReference type="Proteomes" id="UP000544530"/>
    </source>
</evidence>
<evidence type="ECO:0000313" key="71">
    <source>
        <dbReference type="Proteomes" id="UP000423131"/>
    </source>
</evidence>
<dbReference type="EMBL" id="DAAJFY010000001">
    <property type="protein sequence ID" value="HAC0273885.1"/>
    <property type="molecule type" value="Genomic_DNA"/>
</dbReference>
<evidence type="ECO:0000313" key="97">
    <source>
        <dbReference type="Proteomes" id="UP000852906"/>
    </source>
</evidence>
<evidence type="ECO:0000256" key="1">
    <source>
        <dbReference type="SAM" id="Phobius"/>
    </source>
</evidence>
<dbReference type="Proteomes" id="UP000840039">
    <property type="component" value="Unassembled WGS sequence"/>
</dbReference>
<dbReference type="Proteomes" id="UP000410967">
    <property type="component" value="Unassembled WGS sequence"/>
</dbReference>
<dbReference type="Proteomes" id="UP000398321">
    <property type="component" value="Unassembled WGS sequence"/>
</dbReference>
<evidence type="ECO:0000313" key="18">
    <source>
        <dbReference type="EMBL" id="EAG2513850.1"/>
    </source>
</evidence>
<dbReference type="Proteomes" id="UP000379076">
    <property type="component" value="Unassembled WGS sequence"/>
</dbReference>
<evidence type="ECO:0000313" key="24">
    <source>
        <dbReference type="EMBL" id="EAG9387574.1"/>
    </source>
</evidence>
<dbReference type="Proteomes" id="UP000467347">
    <property type="component" value="Unassembled WGS sequence"/>
</dbReference>
<evidence type="ECO:0000313" key="5">
    <source>
        <dbReference type="EMBL" id="EAC7479539.1"/>
    </source>
</evidence>
<evidence type="ECO:0000313" key="63">
    <source>
        <dbReference type="Proteomes" id="UP000365297"/>
    </source>
</evidence>
<dbReference type="EMBL" id="AABEMN010000017">
    <property type="protein sequence ID" value="EAG9520413.1"/>
    <property type="molecule type" value="Genomic_DNA"/>
</dbReference>
<evidence type="ECO:0000313" key="40">
    <source>
        <dbReference type="EMBL" id="EDP8513252.1"/>
    </source>
</evidence>
<dbReference type="EMBL" id="AABATR010000001">
    <property type="protein sequence ID" value="EAG1892468.1"/>
    <property type="molecule type" value="Genomic_DNA"/>
</dbReference>
<dbReference type="EMBL" id="AAAJWF010000001">
    <property type="protein sequence ID" value="EAC7479539.1"/>
    <property type="molecule type" value="Genomic_DNA"/>
</dbReference>
<accession>A0A0B8RF75</accession>
<evidence type="ECO:0000313" key="74">
    <source>
        <dbReference type="Proteomes" id="UP000460224"/>
    </source>
</evidence>
<feature type="transmembrane region" description="Helical" evidence="1">
    <location>
        <begin position="51"/>
        <end position="84"/>
    </location>
</feature>
<dbReference type="EMBL" id="AALAQH010000001">
    <property type="protein sequence ID" value="ECX6923364.1"/>
    <property type="molecule type" value="Genomic_DNA"/>
</dbReference>
<dbReference type="EMBL" id="AAAIXK010000001">
    <property type="protein sequence ID" value="EAC5549087.1"/>
    <property type="molecule type" value="Genomic_DNA"/>
</dbReference>
<reference evidence="53 57" key="6">
    <citation type="submission" date="2019-02" db="EMBL/GenBank/DDBJ databases">
        <authorList>
            <consortium name="GenomeTrakr: Next Generation Sequencing Network for Food Pathogen Tracability"/>
        </authorList>
    </citation>
    <scope>NUCLEOTIDE SEQUENCE [LARGE SCALE GENOMIC DNA]</scope>
    <source>
        <strain evidence="19 91">10B02965A-1</strain>
        <strain evidence="5 64">CFSAN008042</strain>
        <strain evidence="21 84">CFSAN063727</strain>
        <strain evidence="37 73">CFSAN102901</strain>
        <strain evidence="11 66">FDA00006494</strain>
        <strain evidence="3 63">FDA00007096</strain>
        <strain evidence="7 69">FDA00008584</strain>
        <strain evidence="17">FDA00011243</strain>
        <strain evidence="4 53">FDA00013332</strain>
        <strain evidence="10 57">FDA00013853</strain>
        <strain evidence="31 71">FDA00014336</strain>
        <strain evidence="33 67">FDA00014370</strain>
        <strain evidence="32 68">FDA00014392</strain>
        <strain evidence="40">FDA00015054</strain>
        <strain evidence="20 87">FDA1005580-S054-001</strain>
        <strain evidence="78">FDA1090798-S029-001</strain>
        <strain evidence="79">FDA956581-098-004</strain>
        <strain evidence="18 82">FDA960927-006-004</strain>
        <strain evidence="22 92">FLAG-38921</strain>
        <strain evidence="34 72">FLAG-51482A</strain>
        <strain evidence="16 55">FLAG-54356</strain>
        <strain evidence="9 65">FSIS31901579</strain>
        <strain evidence="28 83">LS1344</strain>
        <strain evidence="38 75">OSF101448</strain>
        <strain evidence="8 58">VA-WGS-00405</strain>
    </source>
</reference>
<dbReference type="EMBL" id="AABCVX010000001">
    <property type="protein sequence ID" value="EAG6168243.1"/>
    <property type="molecule type" value="Genomic_DNA"/>
</dbReference>
<dbReference type="Proteomes" id="UP000272537">
    <property type="component" value="Unassembled WGS sequence"/>
</dbReference>
<dbReference type="Proteomes" id="UP000843775">
    <property type="component" value="Unassembled WGS sequence"/>
</dbReference>
<evidence type="ECO:0000313" key="54">
    <source>
        <dbReference type="Proteomes" id="UP000336166"/>
    </source>
</evidence>
<dbReference type="EMBL" id="AANPAU010000002">
    <property type="protein sequence ID" value="EDP8513252.1"/>
    <property type="molecule type" value="Genomic_DNA"/>
</dbReference>
<reference evidence="42" key="9">
    <citation type="submission" date="2020-01" db="EMBL/GenBank/DDBJ databases">
        <authorList>
            <consortium name="NCBI Pathogen Detection Project"/>
        </authorList>
    </citation>
    <scope>NUCLEOTIDE SEQUENCE</scope>
    <source>
        <strain evidence="41">09CEB371LM</strain>
        <strain evidence="47">2017-325981-023-01</strain>
        <strain evidence="43">CFIAFB20100120</strain>
        <strain evidence="42">CFIAFB20130012</strain>
        <strain evidence="45">CFIAFB20170037</strain>
        <strain evidence="44">CFIAFB20170045</strain>
        <strain evidence="46">DMG1500109</strain>
    </source>
</reference>
<evidence type="ECO:0000313" key="29">
    <source>
        <dbReference type="EMBL" id="EAK8897326.1"/>
    </source>
</evidence>
<evidence type="ECO:0000313" key="61">
    <source>
        <dbReference type="Proteomes" id="UP000358545"/>
    </source>
</evidence>
<evidence type="ECO:0000313" key="86">
    <source>
        <dbReference type="Proteomes" id="UP000533021"/>
    </source>
</evidence>
<evidence type="ECO:0000313" key="13">
    <source>
        <dbReference type="EMBL" id="EAE4940955.1"/>
    </source>
</evidence>
<protein>
    <recommendedName>
        <fullName evidence="98">Flagellar basal body rod protein</fullName>
    </recommendedName>
</protein>
<sequence length="104" mass="11384">MRAILIGVLIILLIAMILIVLLPAILATIGAVLGFWSLKKLLEARSVGEKVIYGILIGVGALIILANLKGILVVVIIGAIIYFLTRNKNKPRKNDDVFDYPYNK</sequence>
<dbReference type="EMBL" id="DAAEEB010000004">
    <property type="protein sequence ID" value="HAA8052959.1"/>
    <property type="molecule type" value="Genomic_DNA"/>
</dbReference>
<evidence type="ECO:0000313" key="38">
    <source>
        <dbReference type="EMBL" id="EDN9835288.1"/>
    </source>
</evidence>
<evidence type="ECO:0000313" key="28">
    <source>
        <dbReference type="EMBL" id="EAH4240709.1"/>
    </source>
</evidence>
<dbReference type="Proteomes" id="UP000549379">
    <property type="component" value="Unassembled WGS sequence"/>
</dbReference>
<evidence type="ECO:0000313" key="15">
    <source>
        <dbReference type="EMBL" id="EAG1892468.1"/>
    </source>
</evidence>
<dbReference type="KEGG" id="lmv:Y193_10980"/>
<dbReference type="EMBL" id="AABBHO010000039">
    <property type="protein sequence ID" value="EAG2997997.1"/>
    <property type="molecule type" value="Genomic_DNA"/>
</dbReference>
<name>A0A0B8RF75_LISMN</name>
<evidence type="ECO:0000313" key="64">
    <source>
        <dbReference type="Proteomes" id="UP000368512"/>
    </source>
</evidence>
<evidence type="ECO:0000313" key="37">
    <source>
        <dbReference type="EMBL" id="EDN7714011.1"/>
    </source>
</evidence>
<evidence type="ECO:0000313" key="79">
    <source>
        <dbReference type="Proteomes" id="UP000481141"/>
    </source>
</evidence>
<dbReference type="Proteomes" id="UP000350032">
    <property type="component" value="Unassembled WGS sequence"/>
</dbReference>
<evidence type="ECO:0000313" key="30">
    <source>
        <dbReference type="EMBL" id="EAK9316730.1"/>
    </source>
</evidence>
<evidence type="ECO:0000313" key="21">
    <source>
        <dbReference type="EMBL" id="EAG4461017.1"/>
    </source>
</evidence>
<evidence type="ECO:0000313" key="85">
    <source>
        <dbReference type="Proteomes" id="UP000530452"/>
    </source>
</evidence>
<evidence type="ECO:0000313" key="12">
    <source>
        <dbReference type="EMBL" id="EAE2352998.1"/>
    </source>
</evidence>
<dbReference type="Proteomes" id="UP000403352">
    <property type="component" value="Unassembled WGS sequence"/>
</dbReference>
<evidence type="ECO:0000313" key="70">
    <source>
        <dbReference type="Proteomes" id="UP000410967"/>
    </source>
</evidence>
<evidence type="ECO:0000313" key="2">
    <source>
        <dbReference type="EMBL" id="EAC4551028.1"/>
    </source>
</evidence>
<evidence type="ECO:0000313" key="59">
    <source>
        <dbReference type="Proteomes" id="UP000350032"/>
    </source>
</evidence>
<dbReference type="Proteomes" id="UP000528151">
    <property type="component" value="Unassembled WGS sequence"/>
</dbReference>
<evidence type="ECO:0000313" key="39">
    <source>
        <dbReference type="EMBL" id="EDO0985231.1"/>
    </source>
</evidence>
<evidence type="ECO:0000313" key="31">
    <source>
        <dbReference type="EMBL" id="ECB9472838.1"/>
    </source>
</evidence>
<reference evidence="29 59" key="5">
    <citation type="submission" date="2018-10" db="EMBL/GenBank/DDBJ databases">
        <authorList>
            <consortium name="PulseNet: The National Subtyping Network for Foodborne Disease Surveillance"/>
            <person name="Tarr C.L."/>
            <person name="Trees E."/>
            <person name="Katz L.S."/>
            <person name="Carleton-Romer H.A."/>
            <person name="Stroika S."/>
            <person name="Kucerova Z."/>
            <person name="Roache K.F."/>
            <person name="Sabol A.L."/>
            <person name="Besser J."/>
            <person name="Gerner-Smidt P."/>
        </authorList>
    </citation>
    <scope>NUCLEOTIDE SEQUENCE [LARGE SCALE GENOMIC DNA]</scope>
    <source>
        <strain evidence="2 56">2015L-6227</strain>
        <strain evidence="12 54">PNUSAL000134</strain>
        <strain evidence="6 60">PNUSAL000910</strain>
        <strain evidence="14 61">PNUSAL002180</strain>
        <strain evidence="15 77">PNUSAL002298</strain>
        <strain evidence="29 59">PNUSAL004402</strain>
        <strain evidence="36 80">PNUSAL005692</strain>
    </source>
</reference>
<dbReference type="EMBL" id="AABFVG010000002">
    <property type="protein sequence ID" value="EAH2281311.1"/>
    <property type="molecule type" value="Genomic_DNA"/>
</dbReference>
<evidence type="ECO:0000313" key="47">
    <source>
        <dbReference type="EMBL" id="HAJ9592444.1"/>
    </source>
</evidence>
<evidence type="ECO:0000313" key="44">
    <source>
        <dbReference type="EMBL" id="HAC0013863.1"/>
    </source>
</evidence>
<evidence type="ECO:0000313" key="34">
    <source>
        <dbReference type="EMBL" id="ECX6923364.1"/>
    </source>
</evidence>
<dbReference type="Proteomes" id="UP000478682">
    <property type="component" value="Unassembled WGS sequence"/>
</dbReference>
<dbReference type="EMBL" id="AAASLB010000001">
    <property type="protein sequence ID" value="EAE4940955.1"/>
    <property type="molecule type" value="Genomic_DNA"/>
</dbReference>
<evidence type="ECO:0000313" key="55">
    <source>
        <dbReference type="Proteomes" id="UP000337746"/>
    </source>
</evidence>
<dbReference type="EMBL" id="DAAJCS010000010">
    <property type="protein sequence ID" value="HAC0013863.1"/>
    <property type="molecule type" value="Genomic_DNA"/>
</dbReference>
<keyword evidence="1" id="KW-0812">Transmembrane</keyword>
<dbReference type="EMBL" id="AAALRN010000001">
    <property type="protein sequence ID" value="EAD1183744.1"/>
    <property type="molecule type" value="Genomic_DNA"/>
</dbReference>
<dbReference type="Proteomes" id="UP000522199">
    <property type="component" value="Unassembled WGS sequence"/>
</dbReference>
<evidence type="ECO:0000313" key="10">
    <source>
        <dbReference type="EMBL" id="EAD5785223.1"/>
    </source>
</evidence>
<dbReference type="EMBL" id="AAAKQF010000003">
    <property type="protein sequence ID" value="EAC9039675.1"/>
    <property type="molecule type" value="Genomic_DNA"/>
</dbReference>
<evidence type="ECO:0000313" key="45">
    <source>
        <dbReference type="EMBL" id="HAC0273885.1"/>
    </source>
</evidence>
<dbReference type="KEGG" id="lmok:CQ02_04985"/>
<dbReference type="EMBL" id="AABGHY010000001">
    <property type="protein sequence ID" value="EAH3293107.1"/>
    <property type="molecule type" value="Genomic_DNA"/>
</dbReference>
<dbReference type="EMBL" id="AABAGT010000002">
    <property type="protein sequence ID" value="EAG0866023.1"/>
    <property type="molecule type" value="Genomic_DNA"/>
</dbReference>
<dbReference type="Proteomes" id="UP000376505">
    <property type="component" value="Unassembled WGS sequence"/>
</dbReference>
<dbReference type="Proteomes" id="UP000339309">
    <property type="component" value="Unassembled WGS sequence"/>
</dbReference>
<dbReference type="EMBL" id="DAAJZA010000003">
    <property type="protein sequence ID" value="HAC1754545.1"/>
    <property type="molecule type" value="Genomic_DNA"/>
</dbReference>
<dbReference type="Proteomes" id="UP000533021">
    <property type="component" value="Unassembled WGS sequence"/>
</dbReference>
<evidence type="ECO:0000313" key="49">
    <source>
        <dbReference type="EMBL" id="NYA00312.1"/>
    </source>
</evidence>
<dbReference type="Proteomes" id="UP000548278">
    <property type="component" value="Unassembled WGS sequence"/>
</dbReference>
<dbReference type="Proteomes" id="UP000540117">
    <property type="component" value="Unassembled WGS sequence"/>
</dbReference>
<evidence type="ECO:0000313" key="14">
    <source>
        <dbReference type="EMBL" id="EAG0866023.1"/>
    </source>
</evidence>
<reference evidence="50 97" key="1">
    <citation type="submission" date="2016-09" db="EMBL/GenBank/DDBJ databases">
        <title>100K Listeria isolates.</title>
        <authorList>
            <person name="Chen P."/>
            <person name="Weimer B.C."/>
            <person name="Kong N."/>
            <person name="Huang B."/>
        </authorList>
    </citation>
    <scope>NUCLEOTIDE SEQUENCE [LARGE SCALE GENOMIC DNA]</scope>
    <source>
        <strain evidence="50 97">BCW_2383</strain>
    </source>
</reference>
<dbReference type="Proteomes" id="UP000364988">
    <property type="component" value="Unassembled WGS sequence"/>
</dbReference>
<evidence type="ECO:0000313" key="60">
    <source>
        <dbReference type="Proteomes" id="UP000354255"/>
    </source>
</evidence>
<evidence type="ECO:0000313" key="25">
    <source>
        <dbReference type="EMBL" id="EAG9520413.1"/>
    </source>
</evidence>
<dbReference type="OMA" id="VLWPAIM"/>
<dbReference type="Proteomes" id="UP000525850">
    <property type="component" value="Unassembled WGS sequence"/>
</dbReference>
<dbReference type="Proteomes" id="UP000455569">
    <property type="component" value="Unassembled WGS sequence"/>
</dbReference>
<dbReference type="EMBL" id="AABGUK010000001">
    <property type="protein sequence ID" value="EAH4240709.1"/>
    <property type="molecule type" value="Genomic_DNA"/>
</dbReference>
<dbReference type="EMBL" id="AALGDA010000006">
    <property type="protein sequence ID" value="ECY9781974.1"/>
    <property type="molecule type" value="Genomic_DNA"/>
</dbReference>
<evidence type="ECO:0000313" key="50">
    <source>
        <dbReference type="EMBL" id="OET48970.1"/>
    </source>
</evidence>
<dbReference type="EMBL" id="AABBZO010000002">
    <property type="protein sequence ID" value="EAG4461017.1"/>
    <property type="molecule type" value="Genomic_DNA"/>
</dbReference>
<comment type="caution">
    <text evidence="9">The sequence shown here is derived from an EMBL/GenBank/DDBJ whole genome shotgun (WGS) entry which is preliminary data.</text>
</comment>
<evidence type="ECO:0000313" key="82">
    <source>
        <dbReference type="Proteomes" id="UP000525850"/>
    </source>
</evidence>
<evidence type="ECO:0000313" key="72">
    <source>
        <dbReference type="Proteomes" id="UP000427828"/>
    </source>
</evidence>
<dbReference type="Proteomes" id="UP000467536">
    <property type="component" value="Unassembled WGS sequence"/>
</dbReference>
<dbReference type="Proteomes" id="UP000427828">
    <property type="component" value="Unassembled WGS sequence"/>
</dbReference>
<evidence type="ECO:0000313" key="95">
    <source>
        <dbReference type="Proteomes" id="UP000843775"/>
    </source>
</evidence>
<evidence type="ECO:0000313" key="43">
    <source>
        <dbReference type="EMBL" id="HAB8556448.1"/>
    </source>
</evidence>
<dbReference type="Proteomes" id="UP000843503">
    <property type="component" value="Unassembled WGS sequence"/>
</dbReference>
<dbReference type="Proteomes" id="UP000530452">
    <property type="component" value="Unassembled WGS sequence"/>
</dbReference>
<dbReference type="Proteomes" id="UP000358545">
    <property type="component" value="Unassembled WGS sequence"/>
</dbReference>
<dbReference type="EMBL" id="AACJYH010000004">
    <property type="protein sequence ID" value="EAK8897326.1"/>
    <property type="molecule type" value="Genomic_DNA"/>
</dbReference>
<evidence type="ECO:0000313" key="76">
    <source>
        <dbReference type="Proteomes" id="UP000467536"/>
    </source>
</evidence>
<reference evidence="35 62" key="8">
    <citation type="submission" date="2019-09" db="EMBL/GenBank/DDBJ databases">
        <authorList>
            <consortium name="GenomeTrakr network: Whole genome sequencing for foodborne pathogen traceback"/>
        </authorList>
    </citation>
    <scope>NUCLEOTIDE SEQUENCE [LARGE SCALE GENOMIC DNA]</scope>
    <source>
        <strain evidence="23 90">CFSAN004300</strain>
        <strain evidence="24 81">CFSAN072474</strain>
        <strain evidence="35 62">FLAG-55987</strain>
        <strain evidence="30 70">PHLUSALM00088</strain>
    </source>
</reference>
<evidence type="ECO:0000313" key="94">
    <source>
        <dbReference type="Proteomes" id="UP000841146"/>
    </source>
</evidence>
<evidence type="ECO:0000313" key="68">
    <source>
        <dbReference type="Proteomes" id="UP000398321"/>
    </source>
</evidence>
<evidence type="ECO:0000313" key="6">
    <source>
        <dbReference type="EMBL" id="EAC9039675.1"/>
    </source>
</evidence>
<evidence type="ECO:0008006" key="98">
    <source>
        <dbReference type="Google" id="ProtNLM"/>
    </source>
</evidence>
<evidence type="ECO:0000313" key="65">
    <source>
        <dbReference type="Proteomes" id="UP000376505"/>
    </source>
</evidence>
<evidence type="ECO:0000313" key="19">
    <source>
        <dbReference type="EMBL" id="EAG2997997.1"/>
    </source>
</evidence>
<evidence type="ECO:0000313" key="89">
    <source>
        <dbReference type="Proteomes" id="UP000546397"/>
    </source>
</evidence>
<evidence type="ECO:0000313" key="78">
    <source>
        <dbReference type="Proteomes" id="UP000478704"/>
    </source>
</evidence>
<dbReference type="EMBL" id="AABBYJ010000001">
    <property type="protein sequence ID" value="EAG4329876.1"/>
    <property type="molecule type" value="Genomic_DNA"/>
</dbReference>
<evidence type="ECO:0000313" key="32">
    <source>
        <dbReference type="EMBL" id="ECB9512373.1"/>
    </source>
</evidence>
<dbReference type="EMBL" id="AABAWE010000001">
    <property type="protein sequence ID" value="EAG2085763.1"/>
    <property type="molecule type" value="Genomic_DNA"/>
</dbReference>
<dbReference type="EMBL" id="AACKDQ010000011">
    <property type="protein sequence ID" value="EAK9316730.1"/>
    <property type="molecule type" value="Genomic_DNA"/>
</dbReference>
<evidence type="ECO:0000313" key="53">
    <source>
        <dbReference type="Proteomes" id="UP000331186"/>
    </source>
</evidence>
<reference evidence="51 52" key="2">
    <citation type="journal article" date="2018" name="BMC Genomics">
        <title>Genes significantly associated with lineage II food isolates of Listeria monocytogenes.</title>
        <authorList>
            <person name="Pirone-Davies C."/>
            <person name="Chen Y."/>
            <person name="Pightling A."/>
            <person name="Ryan G."/>
            <person name="Wang Y."/>
            <person name="Yao K."/>
            <person name="Hoffmann M."/>
            <person name="Allard M.W."/>
        </authorList>
    </citation>
    <scope>NUCLEOTIDE SEQUENCE [LARGE SCALE GENOMIC DNA]</scope>
    <source>
        <strain evidence="51 52">PNUSAL000550</strain>
    </source>
</reference>
<dbReference type="EMBL" id="AAAREG010000001">
    <property type="protein sequence ID" value="EAE2352998.1"/>
    <property type="molecule type" value="Genomic_DNA"/>
</dbReference>
<evidence type="ECO:0000313" key="36">
    <source>
        <dbReference type="EMBL" id="ECY9781974.1"/>
    </source>
</evidence>
<dbReference type="EMBL" id="AAHZFY010000002">
    <property type="protein sequence ID" value="ECB9512373.1"/>
    <property type="molecule type" value="Genomic_DNA"/>
</dbReference>
<dbReference type="Proteomes" id="UP000354255">
    <property type="component" value="Unassembled WGS sequence"/>
</dbReference>
<evidence type="ECO:0000313" key="58">
    <source>
        <dbReference type="Proteomes" id="UP000345329"/>
    </source>
</evidence>
<dbReference type="Proteomes" id="UP000478704">
    <property type="component" value="Unassembled WGS sequence"/>
</dbReference>
<proteinExistence type="predicted"/>
<evidence type="ECO:0000313" key="35">
    <source>
        <dbReference type="EMBL" id="ECY6543337.1"/>
    </source>
</evidence>
<gene>
    <name evidence="14" type="ORF">A8L61_01855</name>
    <name evidence="23" type="ORF">AB917_05705</name>
    <name evidence="2" type="ORF">ABZ57_00855</name>
    <name evidence="50" type="ORF">AJL21_11945</name>
    <name evidence="11" type="ORF">ART25_01610</name>
    <name evidence="3" type="ORF">ARY78_01410</name>
    <name evidence="18" type="ORF">B1N52_01630</name>
    <name evidence="17" type="ORF">B1S26_01695</name>
    <name evidence="19" type="ORF">B5K54_11955</name>
    <name evidence="15" type="ORF">BB997_02490</name>
    <name evidence="34" type="ORF">BCZ19_01645</name>
    <name evidence="16" type="ORF">BCZ21_00700</name>
    <name evidence="21" type="ORF">CA369_01825</name>
    <name evidence="20" type="ORF">CAV64_01250</name>
    <name evidence="24" type="ORF">CW845_08740</name>
    <name evidence="26" type="ORF">D4920_04450</name>
    <name evidence="25" type="ORF">D4B11_11580</name>
    <name evidence="27" type="ORF">D5N24_01760</name>
    <name evidence="29" type="ORF">D7104_06355</name>
    <name evidence="48" type="ORF">DCK61_03710</name>
    <name evidence="22" type="ORF">DCT16_02455</name>
    <name evidence="5" type="ORF">DQ70_02445</name>
    <name evidence="4" type="ORF">DU018_03855</name>
    <name evidence="51" type="ORF">DYZ80_00283</name>
    <name evidence="13" type="ORF">E1W56_02705</name>
    <name evidence="28" type="ORF">E5F58_01680</name>
    <name evidence="10" type="ORF">EX365_01440</name>
    <name evidence="9" type="ORF">EXZ73_05940</name>
    <name evidence="35" type="ORF">F6436_03230</name>
    <name evidence="36" type="ORF">F6515_03090</name>
    <name evidence="30" type="ORF">FA835_06350</name>
    <name evidence="32" type="ORF">FLQ97_01345</name>
    <name evidence="31" type="ORF">FLR03_03980</name>
    <name evidence="33" type="ORF">FNX40_11195</name>
    <name evidence="39" type="ORF">FV747_04355</name>
    <name evidence="40" type="ORF">G3O21_000646</name>
    <name evidence="41" type="ORF">GHH22_07290</name>
    <name evidence="46" type="ORF">GI949_06105</name>
    <name evidence="38" type="ORF">GJW51_01235</name>
    <name evidence="37" type="ORF">GQG13_02625</name>
    <name evidence="42" type="ORF">GYR60_00730</name>
    <name evidence="43" type="ORF">GYS09_03955</name>
    <name evidence="44" type="ORF">GYX23_12770</name>
    <name evidence="45" type="ORF">GYY14_00715</name>
    <name evidence="47" type="ORF">HQN34_000619</name>
    <name evidence="49" type="ORF">HZJ64_00575</name>
    <name evidence="6" type="ORF">KV70_05595</name>
    <name evidence="7" type="ORF">QD52_01445</name>
    <name evidence="8" type="ORF">UI29_01460</name>
    <name evidence="12" type="ORF">Y261_01370</name>
</gene>
<evidence type="ECO:0000313" key="3">
    <source>
        <dbReference type="EMBL" id="EAC5549087.1"/>
    </source>
</evidence>
<dbReference type="Proteomes" id="UP000368512">
    <property type="component" value="Unassembled WGS sequence"/>
</dbReference>
<evidence type="ECO:0000313" key="7">
    <source>
        <dbReference type="EMBL" id="EAD1183744.1"/>
    </source>
</evidence>
<dbReference type="Proteomes" id="UP000842809">
    <property type="component" value="Unassembled WGS sequence"/>
</dbReference>
<dbReference type="EMBL" id="JACAVN010000001">
    <property type="protein sequence ID" value="NYA00312.1"/>
    <property type="molecule type" value="Genomic_DNA"/>
</dbReference>
<dbReference type="Proteomes" id="UP000489121">
    <property type="component" value="Unassembled WGS sequence"/>
</dbReference>
<dbReference type="EMBL" id="AABAYG010000001">
    <property type="protein sequence ID" value="EAG2244112.1"/>
    <property type="molecule type" value="Genomic_DNA"/>
</dbReference>
<evidence type="ECO:0000313" key="87">
    <source>
        <dbReference type="Proteomes" id="UP000540117"/>
    </source>
</evidence>
<evidence type="ECO:0000313" key="96">
    <source>
        <dbReference type="Proteomes" id="UP000844415"/>
    </source>
</evidence>
<dbReference type="Proteomes" id="UP000546397">
    <property type="component" value="Unassembled WGS sequence"/>
</dbReference>
<evidence type="ECO:0000313" key="81">
    <source>
        <dbReference type="Proteomes" id="UP000522199"/>
    </source>
</evidence>
<dbReference type="EMBL" id="AAAIKW010000001">
    <property type="protein sequence ID" value="EAC4551028.1"/>
    <property type="molecule type" value="Genomic_DNA"/>
</dbReference>
<evidence type="ECO:0000313" key="66">
    <source>
        <dbReference type="Proteomes" id="UP000379076"/>
    </source>
</evidence>
<reference evidence="85 86" key="7">
    <citation type="submission" date="2019-04" db="EMBL/GenBank/DDBJ databases">
        <authorList>
            <person name="Ashton P.M."/>
            <person name="Dallman T."/>
            <person name="Nair S."/>
            <person name="De Pinna E."/>
            <person name="Peters T."/>
            <person name="Grant K."/>
        </authorList>
    </citation>
    <scope>NUCLEOTIDE SEQUENCE [LARGE SCALE GENOMIC DNA]</scope>
    <source>
        <strain evidence="26 86">282333</strain>
        <strain evidence="27 85">282352</strain>
        <strain evidence="25 89">289003</strain>
        <strain evidence="39 76">788324</strain>
        <strain evidence="13">RL15000286</strain>
    </source>
</reference>
<dbReference type="Proteomes" id="UP000344343">
    <property type="component" value="Unassembled WGS sequence"/>
</dbReference>
<dbReference type="Proteomes" id="UP000423131">
    <property type="component" value="Unassembled WGS sequence"/>
</dbReference>
<dbReference type="EMBL" id="DABJAN010000001">
    <property type="protein sequence ID" value="HAJ9592444.1"/>
    <property type="molecule type" value="Genomic_DNA"/>
</dbReference>
<reference evidence="48 74" key="4">
    <citation type="submission" date="2018-04" db="EMBL/GenBank/DDBJ databases">
        <title>Genome Analysis of a Prevalent Clone of Listeria monocytogenes Sequence Type 87 in China.</title>
        <authorList>
            <person name="Wang Y."/>
        </authorList>
    </citation>
    <scope>NUCLEOTIDE SEQUENCE [LARGE SCALE GENOMIC DNA]</scope>
    <source>
        <strain evidence="48 74">ICDC_LM1523</strain>
    </source>
</reference>
<dbReference type="RefSeq" id="WP_003726348.1">
    <property type="nucleotide sequence ID" value="NC_021824.1"/>
</dbReference>
<dbReference type="EMBL" id="AABBAW010000001">
    <property type="protein sequence ID" value="EAG2513850.1"/>
    <property type="molecule type" value="Genomic_DNA"/>
</dbReference>
<dbReference type="Proteomes" id="UP000345329">
    <property type="component" value="Unassembled WGS sequence"/>
</dbReference>
<evidence type="ECO:0000313" key="90">
    <source>
        <dbReference type="Proteomes" id="UP000548278"/>
    </source>
</evidence>
<evidence type="ECO:0000313" key="52">
    <source>
        <dbReference type="Proteomes" id="UP000272537"/>
    </source>
</evidence>
<evidence type="ECO:0000313" key="41">
    <source>
        <dbReference type="EMBL" id="HAA8052959.1"/>
    </source>
</evidence>
<dbReference type="EMBL" id="AAAJKI010000006">
    <property type="protein sequence ID" value="EAC6547499.1"/>
    <property type="molecule type" value="Genomic_DNA"/>
</dbReference>
<dbReference type="Proteomes" id="UP000527632">
    <property type="component" value="Unassembled WGS sequence"/>
</dbReference>
<evidence type="ECO:0000313" key="93">
    <source>
        <dbReference type="Proteomes" id="UP000840197"/>
    </source>
</evidence>
<evidence type="ECO:0000313" key="75">
    <source>
        <dbReference type="Proteomes" id="UP000467347"/>
    </source>
</evidence>
<dbReference type="EMBL" id="AAIAJJ010000005">
    <property type="protein sequence ID" value="ECC1557367.1"/>
    <property type="molecule type" value="Genomic_DNA"/>
</dbReference>
<evidence type="ECO:0000313" key="22">
    <source>
        <dbReference type="EMBL" id="EAG6168243.1"/>
    </source>
</evidence>
<dbReference type="Proteomes" id="UP000840197">
    <property type="component" value="Unassembled WGS sequence"/>
</dbReference>
<evidence type="ECO:0000313" key="56">
    <source>
        <dbReference type="Proteomes" id="UP000339309"/>
    </source>
</evidence>
<evidence type="ECO:0000313" key="17">
    <source>
        <dbReference type="EMBL" id="EAG2244112.1"/>
    </source>
</evidence>
<evidence type="ECO:0000313" key="42">
    <source>
        <dbReference type="EMBL" id="HAB8397031.1"/>
    </source>
</evidence>
<dbReference type="Proteomes" id="UP000841146">
    <property type="component" value="Unassembled WGS sequence"/>
</dbReference>
<dbReference type="Proteomes" id="UP000393182">
    <property type="component" value="Unassembled WGS sequence"/>
</dbReference>
<evidence type="ECO:0000313" key="57">
    <source>
        <dbReference type="Proteomes" id="UP000344343"/>
    </source>
</evidence>
<dbReference type="EMBL" id="DAAIJL010000003">
    <property type="protein sequence ID" value="HAB8556448.1"/>
    <property type="molecule type" value="Genomic_DNA"/>
</dbReference>
<dbReference type="Proteomes" id="UP000331186">
    <property type="component" value="Unassembled WGS sequence"/>
</dbReference>
<evidence type="ECO:0000313" key="92">
    <source>
        <dbReference type="Proteomes" id="UP000566721"/>
    </source>
</evidence>
<dbReference type="Proteomes" id="UP000337746">
    <property type="component" value="Unassembled WGS sequence"/>
</dbReference>
<evidence type="ECO:0000313" key="20">
    <source>
        <dbReference type="EMBL" id="EAG4329876.1"/>
    </source>
</evidence>
<dbReference type="Proteomes" id="UP000481141">
    <property type="component" value="Unassembled WGS sequence"/>
</dbReference>
<evidence type="ECO:0000313" key="84">
    <source>
        <dbReference type="Proteomes" id="UP000528151"/>
    </source>
</evidence>
<dbReference type="EMBL" id="DAAIHR010000001">
    <property type="protein sequence ID" value="HAB8397031.1"/>
    <property type="molecule type" value="Genomic_DNA"/>
</dbReference>
<dbReference type="Proteomes" id="UP000336166">
    <property type="component" value="Unassembled WGS sequence"/>
</dbReference>
<evidence type="ECO:0000313" key="11">
    <source>
        <dbReference type="EMBL" id="EAE1337617.1"/>
    </source>
</evidence>
<evidence type="ECO:0000313" key="77">
    <source>
        <dbReference type="Proteomes" id="UP000478682"/>
    </source>
</evidence>
<evidence type="ECO:0000313" key="9">
    <source>
        <dbReference type="EMBL" id="EAD5773834.1"/>
    </source>
</evidence>
<dbReference type="EMBL" id="AANEHK010000003">
    <property type="protein sequence ID" value="EDO0985231.1"/>
    <property type="molecule type" value="Genomic_DNA"/>
</dbReference>
<evidence type="ECO:0000313" key="83">
    <source>
        <dbReference type="Proteomes" id="UP000527632"/>
    </source>
</evidence>
<evidence type="ECO:0000313" key="27">
    <source>
        <dbReference type="EMBL" id="EAH3293107.1"/>
    </source>
</evidence>
<dbReference type="Proteomes" id="UP000460224">
    <property type="component" value="Unassembled WGS sequence"/>
</dbReference>
<dbReference type="EMBL" id="QDAY01000001">
    <property type="protein sequence ID" value="KAA9453574.1"/>
    <property type="molecule type" value="Genomic_DNA"/>
</dbReference>
<evidence type="ECO:0000313" key="62">
    <source>
        <dbReference type="Proteomes" id="UP000364988"/>
    </source>
</evidence>
<dbReference type="EMBL" id="AANCRK010000001">
    <property type="protein sequence ID" value="EDN7714011.1"/>
    <property type="molecule type" value="Genomic_DNA"/>
</dbReference>
<dbReference type="EMBL" id="QXLS01000001">
    <property type="protein sequence ID" value="RKA10756.1"/>
    <property type="molecule type" value="Genomic_DNA"/>
</dbReference>
<evidence type="ECO:0000313" key="33">
    <source>
        <dbReference type="EMBL" id="ECC1557367.1"/>
    </source>
</evidence>
<evidence type="ECO:0000313" key="51">
    <source>
        <dbReference type="EMBL" id="RKA10756.1"/>
    </source>
</evidence>
<evidence type="ECO:0000313" key="46">
    <source>
        <dbReference type="EMBL" id="HAC1754545.1"/>
    </source>
</evidence>
<evidence type="ECO:0000313" key="91">
    <source>
        <dbReference type="Proteomes" id="UP000549379"/>
    </source>
</evidence>
<evidence type="ECO:0000313" key="69">
    <source>
        <dbReference type="Proteomes" id="UP000403352"/>
    </source>
</evidence>
<evidence type="ECO:0000313" key="23">
    <source>
        <dbReference type="EMBL" id="EAG6990081.1"/>
    </source>
</evidence>
<dbReference type="Proteomes" id="UP000365297">
    <property type="component" value="Unassembled WGS sequence"/>
</dbReference>
<dbReference type="EMBL" id="AAAQQZ010000001">
    <property type="protein sequence ID" value="EAE1337617.1"/>
    <property type="molecule type" value="Genomic_DNA"/>
</dbReference>
<dbReference type="EMBL" id="AAHZFN010000004">
    <property type="protein sequence ID" value="ECB9472838.1"/>
    <property type="molecule type" value="Genomic_DNA"/>
</dbReference>